<keyword evidence="3" id="KW-1185">Reference proteome</keyword>
<keyword evidence="1" id="KW-0812">Transmembrane</keyword>
<evidence type="ECO:0000256" key="1">
    <source>
        <dbReference type="SAM" id="Phobius"/>
    </source>
</evidence>
<organism evidence="2 3">
    <name type="scientific">Thermincola potens (strain JR)</name>
    <dbReference type="NCBI Taxonomy" id="635013"/>
    <lineage>
        <taxon>Bacteria</taxon>
        <taxon>Bacillati</taxon>
        <taxon>Bacillota</taxon>
        <taxon>Clostridia</taxon>
        <taxon>Eubacteriales</taxon>
        <taxon>Thermincolaceae</taxon>
        <taxon>Thermincola</taxon>
    </lineage>
</organism>
<dbReference type="EMBL" id="CP002028">
    <property type="protein sequence ID" value="ADG82308.1"/>
    <property type="molecule type" value="Genomic_DNA"/>
</dbReference>
<accession>D5XF87</accession>
<evidence type="ECO:0000313" key="2">
    <source>
        <dbReference type="EMBL" id="ADG82308.1"/>
    </source>
</evidence>
<gene>
    <name evidence="2" type="ordered locus">TherJR_1451</name>
</gene>
<evidence type="ECO:0000313" key="3">
    <source>
        <dbReference type="Proteomes" id="UP000002377"/>
    </source>
</evidence>
<keyword evidence="1" id="KW-1133">Transmembrane helix</keyword>
<dbReference type="Proteomes" id="UP000002377">
    <property type="component" value="Chromosome"/>
</dbReference>
<feature type="transmembrane region" description="Helical" evidence="1">
    <location>
        <begin position="71"/>
        <end position="97"/>
    </location>
</feature>
<feature type="transmembrane region" description="Helical" evidence="1">
    <location>
        <begin position="42"/>
        <end position="59"/>
    </location>
</feature>
<dbReference type="HOGENOM" id="CLU_1748803_0_0_9"/>
<dbReference type="AlphaFoldDB" id="D5XF87"/>
<name>D5XF87_THEPJ</name>
<sequence length="149" mass="17635">MAKHFLKVTTLFFAISYCTERIISPVLLKFDFFKFMDVFKYGSWMRIIPSTVVTFYIFYRKDFRKRTILEAGVLLAVYYSLEVFLQMYFMPAFFNYAEGYAESWKYTRDQLYAAVEVIQPLPWVVGFIVGGVVSNIIKILGWCRRTNIV</sequence>
<proteinExistence type="predicted"/>
<reference evidence="2 3" key="1">
    <citation type="submission" date="2010-05" db="EMBL/GenBank/DDBJ databases">
        <title>Complete sequence of Thermincola sp. JR.</title>
        <authorList>
            <consortium name="US DOE Joint Genome Institute"/>
            <person name="Lucas S."/>
            <person name="Copeland A."/>
            <person name="Lapidus A."/>
            <person name="Cheng J.-F."/>
            <person name="Bruce D."/>
            <person name="Goodwin L."/>
            <person name="Pitluck S."/>
            <person name="Chertkov O."/>
            <person name="Detter J.C."/>
            <person name="Han C."/>
            <person name="Tapia R."/>
            <person name="Land M."/>
            <person name="Hauser L."/>
            <person name="Kyrpides N."/>
            <person name="Mikhailova N."/>
            <person name="Hazen T.C."/>
            <person name="Woyke T."/>
        </authorList>
    </citation>
    <scope>NUCLEOTIDE SEQUENCE [LARGE SCALE GENOMIC DNA]</scope>
    <source>
        <strain evidence="2 3">JR</strain>
    </source>
</reference>
<protein>
    <submittedName>
        <fullName evidence="2">Uncharacterized protein</fullName>
    </submittedName>
</protein>
<feature type="transmembrane region" description="Helical" evidence="1">
    <location>
        <begin position="117"/>
        <end position="137"/>
    </location>
</feature>
<dbReference type="KEGG" id="tjr:TherJR_1451"/>
<keyword evidence="1" id="KW-0472">Membrane</keyword>